<proteinExistence type="predicted"/>
<evidence type="ECO:0000256" key="1">
    <source>
        <dbReference type="SAM" id="Phobius"/>
    </source>
</evidence>
<dbReference type="EMBL" id="KQ419818">
    <property type="protein sequence ID" value="KOF82275.1"/>
    <property type="molecule type" value="Genomic_DNA"/>
</dbReference>
<name>A0A0L8H0D8_OCTBM</name>
<evidence type="ECO:0000313" key="2">
    <source>
        <dbReference type="EMBL" id="KOF82275.1"/>
    </source>
</evidence>
<feature type="transmembrane region" description="Helical" evidence="1">
    <location>
        <begin position="41"/>
        <end position="61"/>
    </location>
</feature>
<dbReference type="AlphaFoldDB" id="A0A0L8H0D8"/>
<keyword evidence="1" id="KW-0472">Membrane</keyword>
<gene>
    <name evidence="2" type="ORF">OCBIM_22025486mg</name>
</gene>
<keyword evidence="1" id="KW-0812">Transmembrane</keyword>
<keyword evidence="1" id="KW-1133">Transmembrane helix</keyword>
<accession>A0A0L8H0D8</accession>
<organism evidence="2">
    <name type="scientific">Octopus bimaculoides</name>
    <name type="common">California two-spotted octopus</name>
    <dbReference type="NCBI Taxonomy" id="37653"/>
    <lineage>
        <taxon>Eukaryota</taxon>
        <taxon>Metazoa</taxon>
        <taxon>Spiralia</taxon>
        <taxon>Lophotrochozoa</taxon>
        <taxon>Mollusca</taxon>
        <taxon>Cephalopoda</taxon>
        <taxon>Coleoidea</taxon>
        <taxon>Octopodiformes</taxon>
        <taxon>Octopoda</taxon>
        <taxon>Incirrata</taxon>
        <taxon>Octopodidae</taxon>
        <taxon>Octopus</taxon>
    </lineage>
</organism>
<sequence>MSLLAMLRKEPCYFRSNFLSERKDFFFPGSRFKKIFSHQHCLCMCISFCFNIFLFVLEILYESLISETMMKFHL</sequence>
<protein>
    <submittedName>
        <fullName evidence="2">Uncharacterized protein</fullName>
    </submittedName>
</protein>
<reference evidence="2" key="1">
    <citation type="submission" date="2015-07" db="EMBL/GenBank/DDBJ databases">
        <title>MeaNS - Measles Nucleotide Surveillance Program.</title>
        <authorList>
            <person name="Tran T."/>
            <person name="Druce J."/>
        </authorList>
    </citation>
    <scope>NUCLEOTIDE SEQUENCE</scope>
    <source>
        <strain evidence="2">UCB-OBI-ISO-001</strain>
        <tissue evidence="2">Gonad</tissue>
    </source>
</reference>